<proteinExistence type="predicted"/>
<organism evidence="4 5">
    <name type="scientific">Eruca vesicaria subsp. sativa</name>
    <name type="common">Garden rocket</name>
    <name type="synonym">Eruca sativa</name>
    <dbReference type="NCBI Taxonomy" id="29727"/>
    <lineage>
        <taxon>Eukaryota</taxon>
        <taxon>Viridiplantae</taxon>
        <taxon>Streptophyta</taxon>
        <taxon>Embryophyta</taxon>
        <taxon>Tracheophyta</taxon>
        <taxon>Spermatophyta</taxon>
        <taxon>Magnoliopsida</taxon>
        <taxon>eudicotyledons</taxon>
        <taxon>Gunneridae</taxon>
        <taxon>Pentapetalae</taxon>
        <taxon>rosids</taxon>
        <taxon>malvids</taxon>
        <taxon>Brassicales</taxon>
        <taxon>Brassicaceae</taxon>
        <taxon>Brassiceae</taxon>
        <taxon>Eruca</taxon>
    </lineage>
</organism>
<accession>A0ABC8JB39</accession>
<dbReference type="Proteomes" id="UP001642260">
    <property type="component" value="Unassembled WGS sequence"/>
</dbReference>
<evidence type="ECO:0000256" key="1">
    <source>
        <dbReference type="ARBA" id="ARBA00022441"/>
    </source>
</evidence>
<evidence type="ECO:0000256" key="3">
    <source>
        <dbReference type="SAM" id="MobiDB-lite"/>
    </source>
</evidence>
<reference evidence="4 5" key="1">
    <citation type="submission" date="2022-03" db="EMBL/GenBank/DDBJ databases">
        <authorList>
            <person name="Macdonald S."/>
            <person name="Ahmed S."/>
            <person name="Newling K."/>
        </authorList>
    </citation>
    <scope>NUCLEOTIDE SEQUENCE [LARGE SCALE GENOMIC DNA]</scope>
</reference>
<keyword evidence="2" id="KW-0677">Repeat</keyword>
<comment type="caution">
    <text evidence="4">The sequence shown here is derived from an EMBL/GenBank/DDBJ whole genome shotgun (WGS) entry which is preliminary data.</text>
</comment>
<keyword evidence="5" id="KW-1185">Reference proteome</keyword>
<evidence type="ECO:0000256" key="2">
    <source>
        <dbReference type="ARBA" id="ARBA00022737"/>
    </source>
</evidence>
<dbReference type="EMBL" id="CAKOAT010077489">
    <property type="protein sequence ID" value="CAH8313228.1"/>
    <property type="molecule type" value="Genomic_DNA"/>
</dbReference>
<sequence length="136" mass="15368">MVESRPRDSCLVSTIFVMPSHNETQWSFSLSGKRYFLNSDDETDLHSHKKKIHKLTKFLNLDDECSTSSNNGGENGSSDSGGSFIPGMNKDESISCLLRCSRADYCSIASVSRSLWNLIRTGEIYRLRRLQGMLEH</sequence>
<dbReference type="PANTHER" id="PTHR46122">
    <property type="entry name" value="GALACTOSE OXIDASE/KELCH REPEAT PROTEIN-RELATED"/>
    <property type="match status" value="1"/>
</dbReference>
<dbReference type="AlphaFoldDB" id="A0ABC8JB39"/>
<gene>
    <name evidence="4" type="ORF">ERUC_LOCUS6652</name>
</gene>
<evidence type="ECO:0000313" key="4">
    <source>
        <dbReference type="EMBL" id="CAH8313228.1"/>
    </source>
</evidence>
<dbReference type="InterPro" id="IPR052439">
    <property type="entry name" value="F-box/Kelch-repeat"/>
</dbReference>
<feature type="compositionally biased region" description="Low complexity" evidence="3">
    <location>
        <begin position="66"/>
        <end position="83"/>
    </location>
</feature>
<name>A0ABC8JB39_ERUVS</name>
<protein>
    <submittedName>
        <fullName evidence="4">Uncharacterized protein</fullName>
    </submittedName>
</protein>
<feature type="region of interest" description="Disordered" evidence="3">
    <location>
        <begin position="65"/>
        <end position="84"/>
    </location>
</feature>
<evidence type="ECO:0000313" key="5">
    <source>
        <dbReference type="Proteomes" id="UP001642260"/>
    </source>
</evidence>
<dbReference type="PANTHER" id="PTHR46122:SF12">
    <property type="entry name" value="F-BOX DOMAIN-CONTAINING PROTEIN"/>
    <property type="match status" value="1"/>
</dbReference>
<keyword evidence="1" id="KW-0880">Kelch repeat</keyword>